<accession>A0A5S4UZU6</accession>
<keyword evidence="3" id="KW-1185">Reference proteome</keyword>
<dbReference type="AlphaFoldDB" id="A0A5S4UZU6"/>
<proteinExistence type="predicted"/>
<evidence type="ECO:0000313" key="3">
    <source>
        <dbReference type="Proteomes" id="UP000325243"/>
    </source>
</evidence>
<dbReference type="EMBL" id="VSSB01000002">
    <property type="protein sequence ID" value="TYL51043.1"/>
    <property type="molecule type" value="Genomic_DNA"/>
</dbReference>
<name>A0A5S4UZU6_9MICO</name>
<evidence type="ECO:0000313" key="2">
    <source>
        <dbReference type="EMBL" id="TYL51043.1"/>
    </source>
</evidence>
<sequence>MYLYEVLTVVLRPADGERGSSEIDPLAVAAFVVAVFAAVISGIAMWRTHFSRGKLIWAPGIASLSVSRFRNDGGPSGSGWIVPDLAIPVTIANTGARAVVIRGLRVRVDYPGLPIPDAHEIWELNWELDTETELGSGPRRPSLEARRGPGTPFIVLPKSSIDKRFLFWSRWEKPVVQRLTFTLEVWTSRKPKWRKVEVWEGELRDFDWVGVAKRGYRVGLVPAGQSAARFHKVTTPADLHDYTGPKEPIPEVS</sequence>
<dbReference type="Proteomes" id="UP000325243">
    <property type="component" value="Unassembled WGS sequence"/>
</dbReference>
<keyword evidence="1" id="KW-0812">Transmembrane</keyword>
<protein>
    <submittedName>
        <fullName evidence="2">Uncharacterized protein</fullName>
    </submittedName>
</protein>
<feature type="transmembrane region" description="Helical" evidence="1">
    <location>
        <begin position="26"/>
        <end position="46"/>
    </location>
</feature>
<gene>
    <name evidence="2" type="ORF">FYC51_18095</name>
</gene>
<keyword evidence="1" id="KW-0472">Membrane</keyword>
<dbReference type="RefSeq" id="WP_148735138.1">
    <property type="nucleotide sequence ID" value="NZ_VSSB01000002.1"/>
</dbReference>
<comment type="caution">
    <text evidence="2">The sequence shown here is derived from an EMBL/GenBank/DDBJ whole genome shotgun (WGS) entry which is preliminary data.</text>
</comment>
<keyword evidence="1" id="KW-1133">Transmembrane helix</keyword>
<organism evidence="2 3">
    <name type="scientific">Agromyces mariniharenae</name>
    <dbReference type="NCBI Taxonomy" id="2604423"/>
    <lineage>
        <taxon>Bacteria</taxon>
        <taxon>Bacillati</taxon>
        <taxon>Actinomycetota</taxon>
        <taxon>Actinomycetes</taxon>
        <taxon>Micrococcales</taxon>
        <taxon>Microbacteriaceae</taxon>
        <taxon>Agromyces</taxon>
    </lineage>
</organism>
<evidence type="ECO:0000256" key="1">
    <source>
        <dbReference type="SAM" id="Phobius"/>
    </source>
</evidence>
<reference evidence="2 3" key="1">
    <citation type="submission" date="2019-08" db="EMBL/GenBank/DDBJ databases">
        <authorList>
            <person name="Hu J."/>
        </authorList>
    </citation>
    <scope>NUCLEOTIDE SEQUENCE [LARGE SCALE GENOMIC DNA]</scope>
    <source>
        <strain evidence="2 3">NEAU-184</strain>
    </source>
</reference>